<name>A0ABU8I9U6_9SPHI</name>
<dbReference type="Pfam" id="PF13899">
    <property type="entry name" value="Thioredoxin_7"/>
    <property type="match status" value="1"/>
</dbReference>
<dbReference type="Proteomes" id="UP001363035">
    <property type="component" value="Unassembled WGS sequence"/>
</dbReference>
<keyword evidence="1" id="KW-0732">Signal</keyword>
<reference evidence="2 3" key="1">
    <citation type="submission" date="2024-01" db="EMBL/GenBank/DDBJ databases">
        <title>Sphingobacterium tenebrionis sp. nov., a novel endophyte isolated from tenebrio molitor intestines.</title>
        <authorList>
            <person name="Zhang C."/>
        </authorList>
    </citation>
    <scope>NUCLEOTIDE SEQUENCE [LARGE SCALE GENOMIC DNA]</scope>
    <source>
        <strain evidence="2 3">PU5-4</strain>
    </source>
</reference>
<accession>A0ABU8I9U6</accession>
<dbReference type="SUPFAM" id="SSF52833">
    <property type="entry name" value="Thioredoxin-like"/>
    <property type="match status" value="1"/>
</dbReference>
<evidence type="ECO:0000313" key="2">
    <source>
        <dbReference type="EMBL" id="MEI5986165.1"/>
    </source>
</evidence>
<feature type="chain" id="PRO_5047496226" evidence="1">
    <location>
        <begin position="23"/>
        <end position="171"/>
    </location>
</feature>
<proteinExistence type="predicted"/>
<evidence type="ECO:0000256" key="1">
    <source>
        <dbReference type="SAM" id="SignalP"/>
    </source>
</evidence>
<dbReference type="EMBL" id="JAYLLN010000046">
    <property type="protein sequence ID" value="MEI5986165.1"/>
    <property type="molecule type" value="Genomic_DNA"/>
</dbReference>
<dbReference type="InterPro" id="IPR036249">
    <property type="entry name" value="Thioredoxin-like_sf"/>
</dbReference>
<feature type="signal peptide" evidence="1">
    <location>
        <begin position="1"/>
        <end position="22"/>
    </location>
</feature>
<organism evidence="2 3">
    <name type="scientific">Sphingobacterium tenebrionis</name>
    <dbReference type="NCBI Taxonomy" id="3111775"/>
    <lineage>
        <taxon>Bacteria</taxon>
        <taxon>Pseudomonadati</taxon>
        <taxon>Bacteroidota</taxon>
        <taxon>Sphingobacteriia</taxon>
        <taxon>Sphingobacteriales</taxon>
        <taxon>Sphingobacteriaceae</taxon>
        <taxon>Sphingobacterium</taxon>
    </lineage>
</organism>
<evidence type="ECO:0000313" key="3">
    <source>
        <dbReference type="Proteomes" id="UP001363035"/>
    </source>
</evidence>
<gene>
    <name evidence="2" type="ORF">VJ786_14775</name>
</gene>
<dbReference type="RefSeq" id="WP_099367024.1">
    <property type="nucleotide sequence ID" value="NZ_JAYLLN010000046.1"/>
</dbReference>
<dbReference type="Gene3D" id="3.40.30.10">
    <property type="entry name" value="Glutaredoxin"/>
    <property type="match status" value="1"/>
</dbReference>
<protein>
    <submittedName>
        <fullName evidence="2">Thioredoxin family protein</fullName>
    </submittedName>
</protein>
<keyword evidence="3" id="KW-1185">Reference proteome</keyword>
<comment type="caution">
    <text evidence="2">The sequence shown here is derived from an EMBL/GenBank/DDBJ whole genome shotgun (WGS) entry which is preliminary data.</text>
</comment>
<sequence>MRKKLIGLLGICLLAVVIPTVAINAQEKPVEKDVAQEKPYDPKADAQKDIDGLIAKAKKEKKNIVIQAGGNWCVWCLRFNDYIHQTKSVADLIKDNYVYYHLNYSPENKNEAVFNKYAPGKGKEFGYPFFIVMDATGKVLTVRESGNLESGASYDESKVLAFFKEWVPKKK</sequence>